<gene>
    <name evidence="2" type="ORF">SAMN05414137_13837</name>
</gene>
<dbReference type="EMBL" id="FOAZ01000038">
    <property type="protein sequence ID" value="SEM62470.1"/>
    <property type="molecule type" value="Genomic_DNA"/>
</dbReference>
<name>A0A1H7ZVJ1_STRJI</name>
<proteinExistence type="predicted"/>
<sequence>MPEKAVSTMSTHPAPAPTPGPQARPWLRLALTSDGPRSRLSGAWWPHSRNLSDQLPYLIAELDGVWGRITRAAVQDTAWTELSHSVPAGSHDVRVNWYDPLQDPHAITLFSYRIGEWELLVVPPESSRRRAHQLMTAATHPGNQRTARALVHDGPAAPPATAPRAHIHILTRRAHNAEPTTVASPPPATTP</sequence>
<evidence type="ECO:0000256" key="1">
    <source>
        <dbReference type="SAM" id="MobiDB-lite"/>
    </source>
</evidence>
<feature type="region of interest" description="Disordered" evidence="1">
    <location>
        <begin position="1"/>
        <end position="24"/>
    </location>
</feature>
<dbReference type="InterPro" id="IPR046036">
    <property type="entry name" value="DUF5994"/>
</dbReference>
<dbReference type="Proteomes" id="UP000183015">
    <property type="component" value="Unassembled WGS sequence"/>
</dbReference>
<evidence type="ECO:0000313" key="2">
    <source>
        <dbReference type="EMBL" id="SEM62470.1"/>
    </source>
</evidence>
<reference evidence="3" key="1">
    <citation type="submission" date="2016-10" db="EMBL/GenBank/DDBJ databases">
        <authorList>
            <person name="Varghese N."/>
        </authorList>
    </citation>
    <scope>NUCLEOTIDE SEQUENCE [LARGE SCALE GENOMIC DNA]</scope>
    <source>
        <strain evidence="3">DSM 45096 / BCRC 16803 / CGMCC 4.1857 / CIP 109030 / JCM 12277 / KCTC 19219 / NBRC 100920 / 33214</strain>
    </source>
</reference>
<protein>
    <submittedName>
        <fullName evidence="2">Uncharacterized protein</fullName>
    </submittedName>
</protein>
<dbReference type="STRING" id="235985.SAMN05414137_13837"/>
<organism evidence="2 3">
    <name type="scientific">Streptacidiphilus jiangxiensis</name>
    <dbReference type="NCBI Taxonomy" id="235985"/>
    <lineage>
        <taxon>Bacteria</taxon>
        <taxon>Bacillati</taxon>
        <taxon>Actinomycetota</taxon>
        <taxon>Actinomycetes</taxon>
        <taxon>Kitasatosporales</taxon>
        <taxon>Streptomycetaceae</taxon>
        <taxon>Streptacidiphilus</taxon>
    </lineage>
</organism>
<accession>A0A1H7ZVJ1</accession>
<evidence type="ECO:0000313" key="3">
    <source>
        <dbReference type="Proteomes" id="UP000183015"/>
    </source>
</evidence>
<dbReference type="eggNOG" id="ENOG5031INC">
    <property type="taxonomic scope" value="Bacteria"/>
</dbReference>
<dbReference type="Pfam" id="PF19457">
    <property type="entry name" value="DUF5994"/>
    <property type="match status" value="1"/>
</dbReference>
<dbReference type="AlphaFoldDB" id="A0A1H7ZVJ1"/>
<keyword evidence="3" id="KW-1185">Reference proteome</keyword>